<feature type="compositionally biased region" description="Polar residues" evidence="19">
    <location>
        <begin position="288"/>
        <end position="298"/>
    </location>
</feature>
<evidence type="ECO:0000256" key="9">
    <source>
        <dbReference type="ARBA" id="ARBA00023015"/>
    </source>
</evidence>
<dbReference type="GO" id="GO:0000981">
    <property type="term" value="F:DNA-binding transcription factor activity, RNA polymerase II-specific"/>
    <property type="evidence" value="ECO:0007669"/>
    <property type="project" value="TreeGrafter"/>
</dbReference>
<keyword evidence="9 18" id="KW-0805">Transcription regulation</keyword>
<feature type="binding site" evidence="15">
    <location>
        <position position="235"/>
    </location>
    <ligand>
        <name>Zn(2+)</name>
        <dbReference type="ChEBI" id="CHEBI:29105"/>
    </ligand>
</feature>
<keyword evidence="8 15" id="KW-0862">Zinc</keyword>
<dbReference type="InterPro" id="IPR012346">
    <property type="entry name" value="p53/RUNT-type_TF_DNA-bd_sf"/>
</dbReference>
<dbReference type="GeneID" id="120030359"/>
<evidence type="ECO:0000313" key="22">
    <source>
        <dbReference type="Proteomes" id="UP000808372"/>
    </source>
</evidence>
<dbReference type="Gene3D" id="4.10.170.10">
    <property type="entry name" value="p53-like tetramerisation domain"/>
    <property type="match status" value="1"/>
</dbReference>
<comment type="similarity">
    <text evidence="1 18">Belongs to the p53 family.</text>
</comment>
<feature type="region of interest" description="Disordered" evidence="19">
    <location>
        <begin position="358"/>
        <end position="397"/>
    </location>
</feature>
<comment type="subunit">
    <text evidence="2 18">Binds DNA as a homotetramer.</text>
</comment>
<reference evidence="23 24" key="1">
    <citation type="submission" date="2025-04" db="UniProtKB">
        <authorList>
            <consortium name="RefSeq"/>
        </authorList>
    </citation>
    <scope>IDENTIFICATION</scope>
    <source>
        <tissue evidence="23 24">White muscle</tissue>
    </source>
</reference>
<evidence type="ECO:0000256" key="19">
    <source>
        <dbReference type="SAM" id="MobiDB-lite"/>
    </source>
</evidence>
<dbReference type="GO" id="GO:0005737">
    <property type="term" value="C:cytoplasm"/>
    <property type="evidence" value="ECO:0007669"/>
    <property type="project" value="UniProtKB-SubCell"/>
</dbReference>
<evidence type="ECO:0000256" key="1">
    <source>
        <dbReference type="ARBA" id="ARBA00006167"/>
    </source>
</evidence>
<evidence type="ECO:0000256" key="3">
    <source>
        <dbReference type="ARBA" id="ARBA00017135"/>
    </source>
</evidence>
<dbReference type="PANTHER" id="PTHR11447">
    <property type="entry name" value="CELLULAR TUMOR ANTIGEN P53"/>
    <property type="match status" value="1"/>
</dbReference>
<accession>A0A8U0TWE2</accession>
<dbReference type="RefSeq" id="XP_038831670.1">
    <property type="nucleotide sequence ID" value="XM_038975742.1"/>
</dbReference>
<dbReference type="Proteomes" id="UP000808372">
    <property type="component" value="Chromosome 36"/>
</dbReference>
<dbReference type="InterPro" id="IPR011615">
    <property type="entry name" value="p53_DNA-bd"/>
</dbReference>
<keyword evidence="5" id="KW-0597">Phosphoprotein</keyword>
<feature type="binding site" evidence="15">
    <location>
        <position position="239"/>
    </location>
    <ligand>
        <name>Zn(2+)</name>
        <dbReference type="ChEBI" id="CHEBI:29105"/>
    </ligand>
</feature>
<evidence type="ECO:0000256" key="16">
    <source>
        <dbReference type="PIRSR" id="PIRSR602117-2"/>
    </source>
</evidence>
<dbReference type="InterPro" id="IPR036674">
    <property type="entry name" value="p53_tetramer_sf"/>
</dbReference>
<evidence type="ECO:0000256" key="10">
    <source>
        <dbReference type="ARBA" id="ARBA00023125"/>
    </source>
</evidence>
<feature type="binding site" evidence="15">
    <location>
        <position position="175"/>
    </location>
    <ligand>
        <name>Zn(2+)</name>
        <dbReference type="ChEBI" id="CHEBI:29105"/>
    </ligand>
</feature>
<feature type="binding site" evidence="15">
    <location>
        <position position="172"/>
    </location>
    <ligand>
        <name>Zn(2+)</name>
        <dbReference type="ChEBI" id="CHEBI:29105"/>
    </ligand>
</feature>
<evidence type="ECO:0000313" key="24">
    <source>
        <dbReference type="RefSeq" id="XP_038831670.1"/>
    </source>
</evidence>
<evidence type="ECO:0000256" key="14">
    <source>
        <dbReference type="ARBA" id="ARBA00023306"/>
    </source>
</evidence>
<dbReference type="InterPro" id="IPR057064">
    <property type="entry name" value="P53_central_site"/>
</dbReference>
<comment type="cofactor">
    <cofactor evidence="15 18">
        <name>Zn(2+)</name>
        <dbReference type="ChEBI" id="CHEBI:29105"/>
    </cofactor>
    <text evidence="15 18">Binds 1 zinc ion per subunit.</text>
</comment>
<evidence type="ECO:0000256" key="17">
    <source>
        <dbReference type="PIRSR" id="PIRSR602117-3"/>
    </source>
</evidence>
<keyword evidence="14 18" id="KW-0131">Cell cycle</keyword>
<dbReference type="Gene3D" id="2.60.40.720">
    <property type="match status" value="1"/>
</dbReference>
<dbReference type="SUPFAM" id="SSF47719">
    <property type="entry name" value="p53 tetramerization domain"/>
    <property type="match status" value="1"/>
</dbReference>
<comment type="function">
    <text evidence="18">Multifunctional transcription factor that induces cell cycle arrest, DNA repair or apoptosis upon binding to its target DNA sequence. Acts as a tumor suppressor in many tumor types; induces growth arrest or apoptosis depending on the physiological circumstances and cell type. Negatively regulates cell division by controlling expression of a set of genes required for this process. One of the activated genes is an inhibitor of cyclin-dependent kinases. Apoptosis induction seems to be mediated either by stimulation of BAX and FAS antigen expression, or by repression of Bcl-2 expression.</text>
</comment>
<evidence type="ECO:0000256" key="5">
    <source>
        <dbReference type="ARBA" id="ARBA00022553"/>
    </source>
</evidence>
<dbReference type="Pfam" id="PF00870">
    <property type="entry name" value="P53"/>
    <property type="match status" value="1"/>
</dbReference>
<keyword evidence="4 18" id="KW-0963">Cytoplasm</keyword>
<dbReference type="InterPro" id="IPR002117">
    <property type="entry name" value="p53_tumour_suppressor"/>
</dbReference>
<name>A0A8U0TWE2_SALNM</name>
<feature type="domain" description="p53 tetramerisation" evidence="21">
    <location>
        <begin position="321"/>
        <end position="358"/>
    </location>
</feature>
<dbReference type="GO" id="GO:0046872">
    <property type="term" value="F:metal ion binding"/>
    <property type="evidence" value="ECO:0007669"/>
    <property type="project" value="UniProtKB-KW"/>
</dbReference>
<dbReference type="GO" id="GO:0051262">
    <property type="term" value="P:protein tetramerization"/>
    <property type="evidence" value="ECO:0007669"/>
    <property type="project" value="InterPro"/>
</dbReference>
<keyword evidence="12 18" id="KW-0804">Transcription</keyword>
<evidence type="ECO:0000259" key="21">
    <source>
        <dbReference type="Pfam" id="PF07710"/>
    </source>
</evidence>
<evidence type="ECO:0000256" key="4">
    <source>
        <dbReference type="ARBA" id="ARBA00022490"/>
    </source>
</evidence>
<feature type="compositionally biased region" description="Basic and acidic residues" evidence="19">
    <location>
        <begin position="388"/>
        <end position="397"/>
    </location>
</feature>
<dbReference type="Pfam" id="PF07710">
    <property type="entry name" value="P53_tetramer"/>
    <property type="match status" value="1"/>
</dbReference>
<evidence type="ECO:0000256" key="6">
    <source>
        <dbReference type="ARBA" id="ARBA00022703"/>
    </source>
</evidence>
<feature type="site" description="Interaction with DNA" evidence="16">
    <location>
        <position position="116"/>
    </location>
</feature>
<keyword evidence="13 18" id="KW-0539">Nucleus</keyword>
<evidence type="ECO:0000256" key="2">
    <source>
        <dbReference type="ARBA" id="ARBA00011393"/>
    </source>
</evidence>
<proteinExistence type="inferred from homology"/>
<keyword evidence="10 18" id="KW-0238">DNA-binding</keyword>
<evidence type="ECO:0000256" key="7">
    <source>
        <dbReference type="ARBA" id="ARBA00022723"/>
    </source>
</evidence>
<feature type="region of interest" description="Disordered" evidence="19">
    <location>
        <begin position="281"/>
        <end position="326"/>
    </location>
</feature>
<evidence type="ECO:0000313" key="23">
    <source>
        <dbReference type="RefSeq" id="XP_038831669.1"/>
    </source>
</evidence>
<evidence type="ECO:0000256" key="13">
    <source>
        <dbReference type="ARBA" id="ARBA00023242"/>
    </source>
</evidence>
<feature type="cross-link" description="Glycyl lysine isopeptide (Lys-Gly) (interchain with G-Cter in ubiquitin)" evidence="17">
    <location>
        <position position="288"/>
    </location>
</feature>
<evidence type="ECO:0000256" key="15">
    <source>
        <dbReference type="PIRSR" id="PIRSR602117-1"/>
    </source>
</evidence>
<comment type="subcellular location">
    <subcellularLocation>
        <location evidence="18">Cytoplasm</location>
    </subcellularLocation>
    <subcellularLocation>
        <location evidence="18">Nucleus</location>
    </subcellularLocation>
</comment>
<dbReference type="RefSeq" id="XP_038831669.1">
    <property type="nucleotide sequence ID" value="XM_038975741.1"/>
</dbReference>
<dbReference type="SUPFAM" id="SSF49417">
    <property type="entry name" value="p53-like transcription factors"/>
    <property type="match status" value="1"/>
</dbReference>
<dbReference type="InterPro" id="IPR010991">
    <property type="entry name" value="p53_tetrameristn"/>
</dbReference>
<dbReference type="GO" id="GO:0000978">
    <property type="term" value="F:RNA polymerase II cis-regulatory region sequence-specific DNA binding"/>
    <property type="evidence" value="ECO:0007669"/>
    <property type="project" value="TreeGrafter"/>
</dbReference>
<dbReference type="CDD" id="cd08367">
    <property type="entry name" value="P53"/>
    <property type="match status" value="1"/>
</dbReference>
<evidence type="ECO:0000256" key="8">
    <source>
        <dbReference type="ARBA" id="ARBA00022833"/>
    </source>
</evidence>
<dbReference type="PROSITE" id="PS00348">
    <property type="entry name" value="P53"/>
    <property type="match status" value="1"/>
</dbReference>
<keyword evidence="22" id="KW-1185">Reference proteome</keyword>
<keyword evidence="6 18" id="KW-0053">Apoptosis</keyword>
<protein>
    <recommendedName>
        <fullName evidence="3 18">Cellular tumor antigen p53</fullName>
    </recommendedName>
</protein>
<evidence type="ECO:0000259" key="20">
    <source>
        <dbReference type="Pfam" id="PF00870"/>
    </source>
</evidence>
<dbReference type="KEGG" id="snh:120030359"/>
<dbReference type="PRINTS" id="PR00386">
    <property type="entry name" value="P53SUPPRESSR"/>
</dbReference>
<keyword evidence="7 15" id="KW-0479">Metal-binding</keyword>
<keyword evidence="11 18" id="KW-0010">Activator</keyword>
<gene>
    <name evidence="23 24" type="primary">LOC120030359</name>
</gene>
<dbReference type="GO" id="GO:0006915">
    <property type="term" value="P:apoptotic process"/>
    <property type="evidence" value="ECO:0007669"/>
    <property type="project" value="UniProtKB-KW"/>
</dbReference>
<organism evidence="22 23">
    <name type="scientific">Salvelinus namaycush</name>
    <name type="common">Lake trout</name>
    <name type="synonym">Salmo namaycush</name>
    <dbReference type="NCBI Taxonomy" id="8040"/>
    <lineage>
        <taxon>Eukaryota</taxon>
        <taxon>Metazoa</taxon>
        <taxon>Chordata</taxon>
        <taxon>Craniata</taxon>
        <taxon>Vertebrata</taxon>
        <taxon>Euteleostomi</taxon>
        <taxon>Actinopterygii</taxon>
        <taxon>Neopterygii</taxon>
        <taxon>Teleostei</taxon>
        <taxon>Protacanthopterygii</taxon>
        <taxon>Salmoniformes</taxon>
        <taxon>Salmonidae</taxon>
        <taxon>Salmoninae</taxon>
        <taxon>Salvelinus</taxon>
    </lineage>
</organism>
<dbReference type="InterPro" id="IPR008967">
    <property type="entry name" value="p53-like_TF_DNA-bd_sf"/>
</dbReference>
<evidence type="ECO:0000256" key="12">
    <source>
        <dbReference type="ARBA" id="ARBA00023163"/>
    </source>
</evidence>
<dbReference type="GO" id="GO:0005634">
    <property type="term" value="C:nucleus"/>
    <property type="evidence" value="ECO:0007669"/>
    <property type="project" value="UniProtKB-SubCell"/>
</dbReference>
<dbReference type="PANTHER" id="PTHR11447:SF6">
    <property type="entry name" value="CELLULAR TUMOR ANTIGEN P53"/>
    <property type="match status" value="1"/>
</dbReference>
<evidence type="ECO:0000256" key="11">
    <source>
        <dbReference type="ARBA" id="ARBA00023159"/>
    </source>
</evidence>
<feature type="domain" description="p53 DNA-binding" evidence="20">
    <location>
        <begin position="98"/>
        <end position="285"/>
    </location>
</feature>
<evidence type="ECO:0000256" key="18">
    <source>
        <dbReference type="RuleBase" id="RU003304"/>
    </source>
</evidence>
<dbReference type="AlphaFoldDB" id="A0A8U0TWE2"/>
<sequence>MNGYRMEEQELSFPMSQGSFQQLWETNMITQGSNIPPFGTGNWSDLDVSLAPVLPEATFHEDFDEGLFELPEPLAVEPSMSPLDIVPPPAATVPSTIDYPGEHGFQLRFHKSGTAKSVTSTYSVQLIKLYCQRAKTCPVEVLTIKEPPPGAILRATAIYKKSEHVSEVVSRCPHHQSTSDSYEGVTHRSHLIRVEGSQRAQYLEDGNTKRQSVLLPYEPPQLGSEATTVLLNFMCNSSCMGGMNRRPILTILTLETQDGQVLGRRCFEVRVCACPGRDRKTEEENANKALNGTKNTNGTKRKSQQALPPPGTSKKIKSGSSTEDEDKDNVFLLQVRGRQRYEWLKKINDSLELVDRIPPAEQEKYKKKGFAKSRKQEALAPKSGKRMLTKEERSDSD</sequence>
<dbReference type="OrthoDB" id="5915660at2759"/>